<name>A0A5M9HYI3_9FIRM</name>
<organism evidence="1 2">
    <name type="scientific">Mediterraneibacter catenae</name>
    <dbReference type="NCBI Taxonomy" id="2594882"/>
    <lineage>
        <taxon>Bacteria</taxon>
        <taxon>Bacillati</taxon>
        <taxon>Bacillota</taxon>
        <taxon>Clostridia</taxon>
        <taxon>Lachnospirales</taxon>
        <taxon>Lachnospiraceae</taxon>
        <taxon>Mediterraneibacter</taxon>
    </lineage>
</organism>
<comment type="caution">
    <text evidence="1">The sequence shown here is derived from an EMBL/GenBank/DDBJ whole genome shotgun (WGS) entry which is preliminary data.</text>
</comment>
<reference evidence="1" key="1">
    <citation type="submission" date="2019-07" db="EMBL/GenBank/DDBJ databases">
        <authorList>
            <person name="Wongkuna S."/>
            <person name="Scaria J."/>
        </authorList>
    </citation>
    <scope>NUCLEOTIDE SEQUENCE [LARGE SCALE GENOMIC DNA]</scope>
    <source>
        <strain evidence="1">SW178</strain>
    </source>
</reference>
<protein>
    <submittedName>
        <fullName evidence="1">Uncharacterized protein</fullName>
    </submittedName>
</protein>
<proteinExistence type="predicted"/>
<dbReference type="OrthoDB" id="1855842at2"/>
<sequence>MTKRNKMKTKILTVLCAAAVLTVFWLACSEKAEQWLWERSGIPDVVSSTCDGSECRLTVVANSGCIEDREGFAREVALKYRENSFRSVRFSRDTGGQPSIVDIAVYLKKKDIGKTDPVMRICLEFSETERTYESREDAAGECRIYIDDNRIGNDRGED</sequence>
<keyword evidence="2" id="KW-1185">Reference proteome</keyword>
<dbReference type="PROSITE" id="PS51257">
    <property type="entry name" value="PROKAR_LIPOPROTEIN"/>
    <property type="match status" value="1"/>
</dbReference>
<dbReference type="EMBL" id="VMSO01000025">
    <property type="protein sequence ID" value="KAA8500441.1"/>
    <property type="molecule type" value="Genomic_DNA"/>
</dbReference>
<evidence type="ECO:0000313" key="2">
    <source>
        <dbReference type="Proteomes" id="UP000322025"/>
    </source>
</evidence>
<accession>A0A5M9HYI3</accession>
<dbReference type="AlphaFoldDB" id="A0A5M9HYI3"/>
<dbReference type="RefSeq" id="WP_087152416.1">
    <property type="nucleotide sequence ID" value="NZ_VMSO01000025.1"/>
</dbReference>
<dbReference type="Proteomes" id="UP000322025">
    <property type="component" value="Unassembled WGS sequence"/>
</dbReference>
<gene>
    <name evidence="1" type="ORF">FNY66_13590</name>
</gene>
<evidence type="ECO:0000313" key="1">
    <source>
        <dbReference type="EMBL" id="KAA8500441.1"/>
    </source>
</evidence>